<dbReference type="GO" id="GO:0003755">
    <property type="term" value="F:peptidyl-prolyl cis-trans isomerase activity"/>
    <property type="evidence" value="ECO:0007669"/>
    <property type="project" value="UniProtKB-KW"/>
</dbReference>
<evidence type="ECO:0000256" key="4">
    <source>
        <dbReference type="ARBA" id="ARBA00023235"/>
    </source>
</evidence>
<comment type="caution">
    <text evidence="8">The sequence shown here is derived from an EMBL/GenBank/DDBJ whole genome shotgun (WGS) entry which is preliminary data.</text>
</comment>
<evidence type="ECO:0000313" key="8">
    <source>
        <dbReference type="EMBL" id="KAA1415890.1"/>
    </source>
</evidence>
<evidence type="ECO:0000313" key="9">
    <source>
        <dbReference type="Proteomes" id="UP000325003"/>
    </source>
</evidence>
<reference evidence="8 9" key="2">
    <citation type="submission" date="2019-09" db="EMBL/GenBank/DDBJ databases">
        <authorList>
            <person name="Jin C."/>
        </authorList>
    </citation>
    <scope>NUCLEOTIDE SEQUENCE [LARGE SCALE GENOMIC DNA]</scope>
    <source>
        <strain evidence="8 9">BN130099</strain>
    </source>
</reference>
<dbReference type="InterPro" id="IPR044609">
    <property type="entry name" value="FKBP2/11"/>
</dbReference>
<evidence type="ECO:0000256" key="2">
    <source>
        <dbReference type="ARBA" id="ARBA00013194"/>
    </source>
</evidence>
<dbReference type="PANTHER" id="PTHR45779:SF7">
    <property type="entry name" value="PEPTIDYLPROLYL ISOMERASE"/>
    <property type="match status" value="1"/>
</dbReference>
<accession>A0A5B1L7Z6</accession>
<evidence type="ECO:0000256" key="1">
    <source>
        <dbReference type="ARBA" id="ARBA00000971"/>
    </source>
</evidence>
<keyword evidence="3 5" id="KW-0697">Rotamase</keyword>
<feature type="domain" description="PPIase FKBP-type" evidence="7">
    <location>
        <begin position="241"/>
        <end position="336"/>
    </location>
</feature>
<dbReference type="Pfam" id="PF00254">
    <property type="entry name" value="FKBP_C"/>
    <property type="match status" value="1"/>
</dbReference>
<dbReference type="Proteomes" id="UP000325003">
    <property type="component" value="Unassembled WGS sequence"/>
</dbReference>
<sequence>MLSRLTRPAALASVALCSLALLTACGDDDSGEKQASGFDAVSISGAVGEVPTFDWKAALKPGKTESEVLDEGDGPAIADGDQVLVNIAVSDDFSQDVVVDSFGPDRAASIITVGEEAEPQQAFDLITQLVGEHIDAGMTVGTRIALTADVKKEWGDTGLFLTGIDVGNEDGIAIVADLQAVPLDAPDGKRVTPAKWAPKIDFTKDLPSGLDSAGIPKPDVKGKEIRSTTVLEGTGPEIEEGDLAVVNYLGQTWGGDKPFDTSFDKKRDPLLVNVGVTDGGGITVIDGWSDGLVGVPVGSRIILEIPPAKGYGKKGQGEDIKGDDILYFVVDVLAAA</sequence>
<dbReference type="AlphaFoldDB" id="A0A5B1L7Z6"/>
<dbReference type="EC" id="5.2.1.8" evidence="2 5"/>
<dbReference type="InterPro" id="IPR001179">
    <property type="entry name" value="PPIase_FKBP_dom"/>
</dbReference>
<name>A0A5B1L7Z6_9ACTN</name>
<proteinExistence type="predicted"/>
<feature type="signal peptide" evidence="6">
    <location>
        <begin position="1"/>
        <end position="26"/>
    </location>
</feature>
<dbReference type="SUPFAM" id="SSF54534">
    <property type="entry name" value="FKBP-like"/>
    <property type="match status" value="1"/>
</dbReference>
<reference evidence="8 9" key="1">
    <citation type="submission" date="2019-09" db="EMBL/GenBank/DDBJ databases">
        <title>Nocardioides panacisoli sp. nov., isolated from the soil of a ginseng field.</title>
        <authorList>
            <person name="Cho C."/>
        </authorList>
    </citation>
    <scope>NUCLEOTIDE SEQUENCE [LARGE SCALE GENOMIC DNA]</scope>
    <source>
        <strain evidence="8 9">BN130099</strain>
    </source>
</reference>
<evidence type="ECO:0000256" key="5">
    <source>
        <dbReference type="PROSITE-ProRule" id="PRU00277"/>
    </source>
</evidence>
<dbReference type="PANTHER" id="PTHR45779">
    <property type="entry name" value="PEPTIDYLPROLYL ISOMERASE"/>
    <property type="match status" value="1"/>
</dbReference>
<keyword evidence="4 5" id="KW-0413">Isomerase</keyword>
<comment type="catalytic activity">
    <reaction evidence="1 5">
        <text>[protein]-peptidylproline (omega=180) = [protein]-peptidylproline (omega=0)</text>
        <dbReference type="Rhea" id="RHEA:16237"/>
        <dbReference type="Rhea" id="RHEA-COMP:10747"/>
        <dbReference type="Rhea" id="RHEA-COMP:10748"/>
        <dbReference type="ChEBI" id="CHEBI:83833"/>
        <dbReference type="ChEBI" id="CHEBI:83834"/>
        <dbReference type="EC" id="5.2.1.8"/>
    </reaction>
</comment>
<dbReference type="InterPro" id="IPR046357">
    <property type="entry name" value="PPIase_dom_sf"/>
</dbReference>
<keyword evidence="9" id="KW-1185">Reference proteome</keyword>
<dbReference type="PROSITE" id="PS51257">
    <property type="entry name" value="PROKAR_LIPOPROTEIN"/>
    <property type="match status" value="1"/>
</dbReference>
<dbReference type="RefSeq" id="WP_149730116.1">
    <property type="nucleotide sequence ID" value="NZ_VUJV01000008.1"/>
</dbReference>
<dbReference type="PROSITE" id="PS50059">
    <property type="entry name" value="FKBP_PPIASE"/>
    <property type="match status" value="1"/>
</dbReference>
<evidence type="ECO:0000256" key="6">
    <source>
        <dbReference type="SAM" id="SignalP"/>
    </source>
</evidence>
<keyword evidence="6" id="KW-0732">Signal</keyword>
<dbReference type="Gene3D" id="3.10.50.40">
    <property type="match status" value="1"/>
</dbReference>
<organism evidence="8 9">
    <name type="scientific">Nocardioides humilatus</name>
    <dbReference type="NCBI Taxonomy" id="2607660"/>
    <lineage>
        <taxon>Bacteria</taxon>
        <taxon>Bacillati</taxon>
        <taxon>Actinomycetota</taxon>
        <taxon>Actinomycetes</taxon>
        <taxon>Propionibacteriales</taxon>
        <taxon>Nocardioidaceae</taxon>
        <taxon>Nocardioides</taxon>
    </lineage>
</organism>
<feature type="chain" id="PRO_5022937326" description="peptidylprolyl isomerase" evidence="6">
    <location>
        <begin position="27"/>
        <end position="336"/>
    </location>
</feature>
<gene>
    <name evidence="8" type="ORF">F0U44_19845</name>
</gene>
<evidence type="ECO:0000259" key="7">
    <source>
        <dbReference type="PROSITE" id="PS50059"/>
    </source>
</evidence>
<dbReference type="EMBL" id="VUJV01000008">
    <property type="protein sequence ID" value="KAA1415890.1"/>
    <property type="molecule type" value="Genomic_DNA"/>
</dbReference>
<evidence type="ECO:0000256" key="3">
    <source>
        <dbReference type="ARBA" id="ARBA00023110"/>
    </source>
</evidence>
<protein>
    <recommendedName>
        <fullName evidence="2 5">peptidylprolyl isomerase</fullName>
        <ecNumber evidence="2 5">5.2.1.8</ecNumber>
    </recommendedName>
</protein>